<dbReference type="RefSeq" id="WP_146936828.1">
    <property type="nucleotide sequence ID" value="NZ_BJXW01000012.1"/>
</dbReference>
<evidence type="ECO:0000256" key="1">
    <source>
        <dbReference type="ARBA" id="ARBA00022475"/>
    </source>
</evidence>
<dbReference type="EC" id="4.2.2.29" evidence="7"/>
<protein>
    <recommendedName>
        <fullName evidence="7">Endolytic murein transglycosylase</fullName>
        <ecNumber evidence="7">4.2.2.29</ecNumber>
    </recommendedName>
    <alternativeName>
        <fullName evidence="7">Peptidoglycan lytic transglycosylase</fullName>
    </alternativeName>
    <alternativeName>
        <fullName evidence="7">Peptidoglycan polymerization terminase</fullName>
    </alternativeName>
</protein>
<dbReference type="GO" id="GO:0005886">
    <property type="term" value="C:plasma membrane"/>
    <property type="evidence" value="ECO:0007669"/>
    <property type="project" value="UniProtKB-SubCell"/>
</dbReference>
<feature type="transmembrane region" description="Helical" evidence="7">
    <location>
        <begin position="27"/>
        <end position="50"/>
    </location>
</feature>
<evidence type="ECO:0000256" key="7">
    <source>
        <dbReference type="HAMAP-Rule" id="MF_02065"/>
    </source>
</evidence>
<feature type="site" description="Important for catalytic activity" evidence="7">
    <location>
        <position position="259"/>
    </location>
</feature>
<dbReference type="Pfam" id="PF02618">
    <property type="entry name" value="YceG"/>
    <property type="match status" value="1"/>
</dbReference>
<evidence type="ECO:0000256" key="3">
    <source>
        <dbReference type="ARBA" id="ARBA00022989"/>
    </source>
</evidence>
<keyword evidence="4 7" id="KW-0472">Membrane</keyword>
<dbReference type="Proteomes" id="UP000321491">
    <property type="component" value="Unassembled WGS sequence"/>
</dbReference>
<organism evidence="8 9">
    <name type="scientific">Cerasibacillus quisquiliarum</name>
    <dbReference type="NCBI Taxonomy" id="227865"/>
    <lineage>
        <taxon>Bacteria</taxon>
        <taxon>Bacillati</taxon>
        <taxon>Bacillota</taxon>
        <taxon>Bacilli</taxon>
        <taxon>Bacillales</taxon>
        <taxon>Bacillaceae</taxon>
        <taxon>Cerasibacillus</taxon>
    </lineage>
</organism>
<evidence type="ECO:0000313" key="8">
    <source>
        <dbReference type="EMBL" id="GEN31017.1"/>
    </source>
</evidence>
<sequence length="372" mass="42836">MSKKKNKSSFRDNLIARGHEARKVRRIVMMMITVIIFILLIGGISGYMYIKSALQPVNPNNEKEIHIEIPMGASSSTIAKLLEEHHIIKDSRVFRIYTKLKNESDFQAGEYDFTQAMTIDEIIESLKEGRVIKEAIYRVTIPEGLSIPEIAKIFEKKIGIKQKEFLNRVNDVSYVESLIEQYPTLLSEDVLHPDIRNPLEGYLFAATYDFYDEEVSVEMIVEAMLNKSTEVIGKYYDDITEKNMSIHEMTTMASLIEKEAKNKEQRRSISSVFYNRLKAGMKLQTDPTVLYALGKHKKKVLLKDLEVDSPYNTYKIEGIPVGPISNFSEDSLQAAIYPEDTDFLYFLHDAEGNIYYAKTHDEHVKLKNEHIK</sequence>
<dbReference type="Gene3D" id="3.30.1490.480">
    <property type="entry name" value="Endolytic murein transglycosylase"/>
    <property type="match status" value="1"/>
</dbReference>
<proteinExistence type="inferred from homology"/>
<keyword evidence="9" id="KW-1185">Reference proteome</keyword>
<dbReference type="PANTHER" id="PTHR30518:SF2">
    <property type="entry name" value="ENDOLYTIC MUREIN TRANSGLYCOSYLASE"/>
    <property type="match status" value="1"/>
</dbReference>
<comment type="catalytic activity">
    <reaction evidence="7">
        <text>a peptidoglycan chain = a peptidoglycan chain with N-acetyl-1,6-anhydromuramyl-[peptide] at the reducing end + a peptidoglycan chain with N-acetylglucosamine at the non-reducing end.</text>
        <dbReference type="EC" id="4.2.2.29"/>
    </reaction>
</comment>
<keyword evidence="3 7" id="KW-1133">Transmembrane helix</keyword>
<evidence type="ECO:0000256" key="5">
    <source>
        <dbReference type="ARBA" id="ARBA00023239"/>
    </source>
</evidence>
<dbReference type="NCBIfam" id="TIGR00247">
    <property type="entry name" value="endolytic transglycosylase MltG"/>
    <property type="match status" value="1"/>
</dbReference>
<keyword evidence="6 7" id="KW-0961">Cell wall biogenesis/degradation</keyword>
<name>A0A511UWM8_9BACI</name>
<dbReference type="HAMAP" id="MF_02065">
    <property type="entry name" value="MltG"/>
    <property type="match status" value="1"/>
</dbReference>
<dbReference type="GO" id="GO:0071555">
    <property type="term" value="P:cell wall organization"/>
    <property type="evidence" value="ECO:0007669"/>
    <property type="project" value="UniProtKB-KW"/>
</dbReference>
<comment type="function">
    <text evidence="7">Functions as a peptidoglycan terminase that cleaves nascent peptidoglycan strands endolytically to terminate their elongation.</text>
</comment>
<keyword evidence="5 7" id="KW-0456">Lyase</keyword>
<gene>
    <name evidence="7" type="primary">mltG</name>
    <name evidence="8" type="ORF">CQU01_12550</name>
</gene>
<evidence type="ECO:0000256" key="4">
    <source>
        <dbReference type="ARBA" id="ARBA00023136"/>
    </source>
</evidence>
<keyword evidence="2 7" id="KW-0812">Transmembrane</keyword>
<dbReference type="EMBL" id="BJXW01000012">
    <property type="protein sequence ID" value="GEN31017.1"/>
    <property type="molecule type" value="Genomic_DNA"/>
</dbReference>
<dbReference type="OrthoDB" id="9814591at2"/>
<accession>A0A511UWM8</accession>
<dbReference type="GO" id="GO:0008932">
    <property type="term" value="F:lytic endotransglycosylase activity"/>
    <property type="evidence" value="ECO:0007669"/>
    <property type="project" value="UniProtKB-UniRule"/>
</dbReference>
<dbReference type="AlphaFoldDB" id="A0A511UWM8"/>
<dbReference type="InterPro" id="IPR003770">
    <property type="entry name" value="MLTG-like"/>
</dbReference>
<dbReference type="GO" id="GO:0009252">
    <property type="term" value="P:peptidoglycan biosynthetic process"/>
    <property type="evidence" value="ECO:0007669"/>
    <property type="project" value="UniProtKB-UniRule"/>
</dbReference>
<keyword evidence="1 7" id="KW-1003">Cell membrane</keyword>
<evidence type="ECO:0000256" key="6">
    <source>
        <dbReference type="ARBA" id="ARBA00023316"/>
    </source>
</evidence>
<comment type="caution">
    <text evidence="8">The sequence shown here is derived from an EMBL/GenBank/DDBJ whole genome shotgun (WGS) entry which is preliminary data.</text>
</comment>
<evidence type="ECO:0000313" key="9">
    <source>
        <dbReference type="Proteomes" id="UP000321491"/>
    </source>
</evidence>
<evidence type="ECO:0000256" key="2">
    <source>
        <dbReference type="ARBA" id="ARBA00022692"/>
    </source>
</evidence>
<comment type="similarity">
    <text evidence="7">Belongs to the transglycosylase MltG family.</text>
</comment>
<dbReference type="CDD" id="cd08010">
    <property type="entry name" value="MltG_like"/>
    <property type="match status" value="1"/>
</dbReference>
<reference evidence="8 9" key="1">
    <citation type="submission" date="2019-07" db="EMBL/GenBank/DDBJ databases">
        <title>Whole genome shotgun sequence of Cerasibacillus quisquiliarum NBRC 102429.</title>
        <authorList>
            <person name="Hosoyama A."/>
            <person name="Uohara A."/>
            <person name="Ohji S."/>
            <person name="Ichikawa N."/>
        </authorList>
    </citation>
    <scope>NUCLEOTIDE SEQUENCE [LARGE SCALE GENOMIC DNA]</scope>
    <source>
        <strain evidence="8 9">NBRC 102429</strain>
    </source>
</reference>
<comment type="subcellular location">
    <subcellularLocation>
        <location evidence="7">Cell membrane</location>
        <topology evidence="7">Single-pass membrane protein</topology>
    </subcellularLocation>
</comment>
<dbReference type="PANTHER" id="PTHR30518">
    <property type="entry name" value="ENDOLYTIC MUREIN TRANSGLYCOSYLASE"/>
    <property type="match status" value="1"/>
</dbReference>